<evidence type="ECO:0000313" key="4">
    <source>
        <dbReference type="EMBL" id="KAH6589460.1"/>
    </source>
</evidence>
<gene>
    <name evidence="4" type="ORF">BASA50_010020</name>
</gene>
<sequence length="251" mass="28521">MYVFGSALTWNGTQIQEVLALLVIQTNPDIFNYLIIPQRNKPRITHIVQDPQPQYYTTIRMKLAIASTTILFAMMAAQAAILSVAPATDVNLVKRAPNGDDEADVEQSAMVEQSSSDQTSQLPLTEDELSQMRDLHLSLRGRRDKLKKLIDTKQVEIKQAKAAITMLDPCSRKHGLCHSNQDPCLEDQGLSSCKNIRAEIAEVKNEFAELEAQLEELIQEYQNHSRKYRVFIKAEYKSNYGLLRSQYLHNQ</sequence>
<evidence type="ECO:0000256" key="2">
    <source>
        <dbReference type="SAM" id="MobiDB-lite"/>
    </source>
</evidence>
<name>A0ABQ8EZR2_9FUNG</name>
<feature type="coiled-coil region" evidence="1">
    <location>
        <begin position="193"/>
        <end position="227"/>
    </location>
</feature>
<organism evidence="4 5">
    <name type="scientific">Batrachochytrium salamandrivorans</name>
    <dbReference type="NCBI Taxonomy" id="1357716"/>
    <lineage>
        <taxon>Eukaryota</taxon>
        <taxon>Fungi</taxon>
        <taxon>Fungi incertae sedis</taxon>
        <taxon>Chytridiomycota</taxon>
        <taxon>Chytridiomycota incertae sedis</taxon>
        <taxon>Chytridiomycetes</taxon>
        <taxon>Rhizophydiales</taxon>
        <taxon>Rhizophydiales incertae sedis</taxon>
        <taxon>Batrachochytrium</taxon>
    </lineage>
</organism>
<evidence type="ECO:0000256" key="3">
    <source>
        <dbReference type="SAM" id="Phobius"/>
    </source>
</evidence>
<reference evidence="4 5" key="1">
    <citation type="submission" date="2021-02" db="EMBL/GenBank/DDBJ databases">
        <title>Variation within the Batrachochytrium salamandrivorans European outbreak.</title>
        <authorList>
            <person name="Kelly M."/>
            <person name="Pasmans F."/>
            <person name="Shea T.P."/>
            <person name="Munoz J.F."/>
            <person name="Carranza S."/>
            <person name="Cuomo C.A."/>
            <person name="Martel A."/>
        </authorList>
    </citation>
    <scope>NUCLEOTIDE SEQUENCE [LARGE SCALE GENOMIC DNA]</scope>
    <source>
        <strain evidence="4 5">AMFP18/2</strain>
    </source>
</reference>
<keyword evidence="5" id="KW-1185">Reference proteome</keyword>
<accession>A0ABQ8EZR2</accession>
<keyword evidence="3" id="KW-0812">Transmembrane</keyword>
<feature type="transmembrane region" description="Helical" evidence="3">
    <location>
        <begin position="63"/>
        <end position="85"/>
    </location>
</feature>
<keyword evidence="1" id="KW-0175">Coiled coil</keyword>
<dbReference type="Proteomes" id="UP001648503">
    <property type="component" value="Unassembled WGS sequence"/>
</dbReference>
<feature type="region of interest" description="Disordered" evidence="2">
    <location>
        <begin position="95"/>
        <end position="127"/>
    </location>
</feature>
<keyword evidence="3" id="KW-0472">Membrane</keyword>
<proteinExistence type="predicted"/>
<keyword evidence="3" id="KW-1133">Transmembrane helix</keyword>
<evidence type="ECO:0000313" key="5">
    <source>
        <dbReference type="Proteomes" id="UP001648503"/>
    </source>
</evidence>
<dbReference type="EMBL" id="JAFCIX010000457">
    <property type="protein sequence ID" value="KAH6589460.1"/>
    <property type="molecule type" value="Genomic_DNA"/>
</dbReference>
<comment type="caution">
    <text evidence="4">The sequence shown here is derived from an EMBL/GenBank/DDBJ whole genome shotgun (WGS) entry which is preliminary data.</text>
</comment>
<feature type="compositionally biased region" description="Polar residues" evidence="2">
    <location>
        <begin position="110"/>
        <end position="123"/>
    </location>
</feature>
<protein>
    <submittedName>
        <fullName evidence="4">Uncharacterized protein</fullName>
    </submittedName>
</protein>
<evidence type="ECO:0000256" key="1">
    <source>
        <dbReference type="SAM" id="Coils"/>
    </source>
</evidence>